<comment type="subunit">
    <text evidence="3">Homodimer.</text>
</comment>
<evidence type="ECO:0000256" key="5">
    <source>
        <dbReference type="ARBA" id="ARBA00022491"/>
    </source>
</evidence>
<evidence type="ECO:0000256" key="3">
    <source>
        <dbReference type="ARBA" id="ARBA00011738"/>
    </source>
</evidence>
<keyword evidence="10" id="KW-0804">Transcription</keyword>
<reference evidence="14 15" key="1">
    <citation type="submission" date="2020-08" db="EMBL/GenBank/DDBJ databases">
        <title>Sequencing the genomes of 1000 actinobacteria strains.</title>
        <authorList>
            <person name="Klenk H.-P."/>
        </authorList>
    </citation>
    <scope>NUCLEOTIDE SEQUENCE [LARGE SCALE GENOMIC DNA]</scope>
    <source>
        <strain evidence="14 15">DSM 19079</strain>
    </source>
</reference>
<dbReference type="EMBL" id="JACHMC010000001">
    <property type="protein sequence ID" value="MBB4883059.1"/>
    <property type="molecule type" value="Genomic_DNA"/>
</dbReference>
<dbReference type="AlphaFoldDB" id="A0A4Y8X4Y0"/>
<dbReference type="Pfam" id="PF01475">
    <property type="entry name" value="FUR"/>
    <property type="match status" value="1"/>
</dbReference>
<dbReference type="InterPro" id="IPR036390">
    <property type="entry name" value="WH_DNA-bd_sf"/>
</dbReference>
<feature type="binding site" evidence="12">
    <location>
        <position position="111"/>
    </location>
    <ligand>
        <name>Fe cation</name>
        <dbReference type="ChEBI" id="CHEBI:24875"/>
    </ligand>
</feature>
<dbReference type="PANTHER" id="PTHR33202:SF2">
    <property type="entry name" value="FERRIC UPTAKE REGULATION PROTEIN"/>
    <property type="match status" value="1"/>
</dbReference>
<evidence type="ECO:0000256" key="12">
    <source>
        <dbReference type="PIRSR" id="PIRSR602481-2"/>
    </source>
</evidence>
<accession>A0A4Y8X4Y0</accession>
<feature type="compositionally biased region" description="Low complexity" evidence="13">
    <location>
        <begin position="1"/>
        <end position="14"/>
    </location>
</feature>
<comment type="subcellular location">
    <subcellularLocation>
        <location evidence="1">Cytoplasm</location>
    </subcellularLocation>
</comment>
<keyword evidence="9" id="KW-0238">DNA-binding</keyword>
<gene>
    <name evidence="14" type="ORF">BJ976_001410</name>
</gene>
<feature type="region of interest" description="Disordered" evidence="13">
    <location>
        <begin position="1"/>
        <end position="22"/>
    </location>
</feature>
<evidence type="ECO:0000256" key="8">
    <source>
        <dbReference type="ARBA" id="ARBA00023015"/>
    </source>
</evidence>
<dbReference type="GO" id="GO:0005829">
    <property type="term" value="C:cytosol"/>
    <property type="evidence" value="ECO:0007669"/>
    <property type="project" value="TreeGrafter"/>
</dbReference>
<keyword evidence="12" id="KW-0408">Iron</keyword>
<dbReference type="GO" id="GO:1900376">
    <property type="term" value="P:regulation of secondary metabolite biosynthetic process"/>
    <property type="evidence" value="ECO:0007669"/>
    <property type="project" value="TreeGrafter"/>
</dbReference>
<dbReference type="RefSeq" id="WP_135028270.1">
    <property type="nucleotide sequence ID" value="NZ_BMLA01000001.1"/>
</dbReference>
<evidence type="ECO:0000256" key="13">
    <source>
        <dbReference type="SAM" id="MobiDB-lite"/>
    </source>
</evidence>
<keyword evidence="5" id="KW-0678">Repressor</keyword>
<feature type="binding site" evidence="11">
    <location>
        <position position="139"/>
    </location>
    <ligand>
        <name>Zn(2+)</name>
        <dbReference type="ChEBI" id="CHEBI:29105"/>
    </ligand>
</feature>
<dbReference type="GO" id="GO:0008270">
    <property type="term" value="F:zinc ion binding"/>
    <property type="evidence" value="ECO:0007669"/>
    <property type="project" value="TreeGrafter"/>
</dbReference>
<comment type="similarity">
    <text evidence="2">Belongs to the Fur family.</text>
</comment>
<sequence>MSSPSPEAAGSPAPRVRSTRQKAAVDAALERIEDFVSAQELHAHLKEAGERVSLATVYRTLQQRLEDGDVDTLRREDGEAVYRRCAVDAHHHHLVCRVCWTAVEVTADPVEDWAARVAAEHGFSSPRHTVEVTGVCADCAAAGRA</sequence>
<comment type="cofactor">
    <cofactor evidence="11">
        <name>Zn(2+)</name>
        <dbReference type="ChEBI" id="CHEBI:29105"/>
    </cofactor>
    <text evidence="11">Binds 1 zinc ion per subunit.</text>
</comment>
<proteinExistence type="inferred from homology"/>
<feature type="binding site" evidence="11">
    <location>
        <position position="99"/>
    </location>
    <ligand>
        <name>Zn(2+)</name>
        <dbReference type="ChEBI" id="CHEBI:29105"/>
    </ligand>
</feature>
<dbReference type="CDD" id="cd07153">
    <property type="entry name" value="Fur_like"/>
    <property type="match status" value="1"/>
</dbReference>
<evidence type="ECO:0000256" key="10">
    <source>
        <dbReference type="ARBA" id="ARBA00023163"/>
    </source>
</evidence>
<evidence type="ECO:0000256" key="9">
    <source>
        <dbReference type="ARBA" id="ARBA00023125"/>
    </source>
</evidence>
<keyword evidence="15" id="KW-1185">Reference proteome</keyword>
<dbReference type="Gene3D" id="3.30.1490.190">
    <property type="match status" value="1"/>
</dbReference>
<evidence type="ECO:0000256" key="4">
    <source>
        <dbReference type="ARBA" id="ARBA00022490"/>
    </source>
</evidence>
<evidence type="ECO:0000256" key="7">
    <source>
        <dbReference type="ARBA" id="ARBA00022833"/>
    </source>
</evidence>
<evidence type="ECO:0000256" key="6">
    <source>
        <dbReference type="ARBA" id="ARBA00022723"/>
    </source>
</evidence>
<dbReference type="GO" id="GO:0045892">
    <property type="term" value="P:negative regulation of DNA-templated transcription"/>
    <property type="evidence" value="ECO:0007669"/>
    <property type="project" value="TreeGrafter"/>
</dbReference>
<evidence type="ECO:0000256" key="11">
    <source>
        <dbReference type="PIRSR" id="PIRSR602481-1"/>
    </source>
</evidence>
<dbReference type="Proteomes" id="UP000560081">
    <property type="component" value="Unassembled WGS sequence"/>
</dbReference>
<keyword evidence="4" id="KW-0963">Cytoplasm</keyword>
<dbReference type="GO" id="GO:0000976">
    <property type="term" value="F:transcription cis-regulatory region binding"/>
    <property type="evidence" value="ECO:0007669"/>
    <property type="project" value="TreeGrafter"/>
</dbReference>
<evidence type="ECO:0000313" key="14">
    <source>
        <dbReference type="EMBL" id="MBB4883059.1"/>
    </source>
</evidence>
<feature type="binding site" evidence="11">
    <location>
        <position position="136"/>
    </location>
    <ligand>
        <name>Zn(2+)</name>
        <dbReference type="ChEBI" id="CHEBI:29105"/>
    </ligand>
</feature>
<keyword evidence="7 11" id="KW-0862">Zinc</keyword>
<dbReference type="SUPFAM" id="SSF46785">
    <property type="entry name" value="Winged helix' DNA-binding domain"/>
    <property type="match status" value="1"/>
</dbReference>
<dbReference type="PANTHER" id="PTHR33202">
    <property type="entry name" value="ZINC UPTAKE REGULATION PROTEIN"/>
    <property type="match status" value="1"/>
</dbReference>
<feature type="binding site" evidence="12">
    <location>
        <position position="128"/>
    </location>
    <ligand>
        <name>Fe cation</name>
        <dbReference type="ChEBI" id="CHEBI:24875"/>
    </ligand>
</feature>
<comment type="caution">
    <text evidence="14">The sequence shown here is derived from an EMBL/GenBank/DDBJ whole genome shotgun (WGS) entry which is preliminary data.</text>
</comment>
<name>A0A4Y8X4Y0_9MICC</name>
<evidence type="ECO:0000313" key="15">
    <source>
        <dbReference type="Proteomes" id="UP000560081"/>
    </source>
</evidence>
<evidence type="ECO:0000256" key="2">
    <source>
        <dbReference type="ARBA" id="ARBA00007957"/>
    </source>
</evidence>
<dbReference type="InterPro" id="IPR043135">
    <property type="entry name" value="Fur_C"/>
</dbReference>
<dbReference type="InterPro" id="IPR036388">
    <property type="entry name" value="WH-like_DNA-bd_sf"/>
</dbReference>
<feature type="binding site" evidence="11">
    <location>
        <position position="96"/>
    </location>
    <ligand>
        <name>Zn(2+)</name>
        <dbReference type="ChEBI" id="CHEBI:29105"/>
    </ligand>
</feature>
<protein>
    <submittedName>
        <fullName evidence="14">Fur family ferric uptake transcriptional regulator</fullName>
    </submittedName>
</protein>
<dbReference type="Gene3D" id="1.10.10.10">
    <property type="entry name" value="Winged helix-like DNA-binding domain superfamily/Winged helix DNA-binding domain"/>
    <property type="match status" value="1"/>
</dbReference>
<keyword evidence="6 11" id="KW-0479">Metal-binding</keyword>
<keyword evidence="8" id="KW-0805">Transcription regulation</keyword>
<evidence type="ECO:0000256" key="1">
    <source>
        <dbReference type="ARBA" id="ARBA00004496"/>
    </source>
</evidence>
<dbReference type="OrthoDB" id="8659436at2"/>
<dbReference type="InterPro" id="IPR002481">
    <property type="entry name" value="FUR"/>
</dbReference>
<dbReference type="FunFam" id="1.10.10.10:FF:000459">
    <property type="entry name" value="Ferric uptake regulation protein"/>
    <property type="match status" value="1"/>
</dbReference>
<feature type="binding site" evidence="12">
    <location>
        <position position="90"/>
    </location>
    <ligand>
        <name>Fe cation</name>
        <dbReference type="ChEBI" id="CHEBI:24875"/>
    </ligand>
</feature>
<dbReference type="GO" id="GO:0003700">
    <property type="term" value="F:DNA-binding transcription factor activity"/>
    <property type="evidence" value="ECO:0007669"/>
    <property type="project" value="InterPro"/>
</dbReference>
<organism evidence="14 15">
    <name type="scientific">Micrococcus flavus</name>
    <dbReference type="NCBI Taxonomy" id="384602"/>
    <lineage>
        <taxon>Bacteria</taxon>
        <taxon>Bacillati</taxon>
        <taxon>Actinomycetota</taxon>
        <taxon>Actinomycetes</taxon>
        <taxon>Micrococcales</taxon>
        <taxon>Micrococcaceae</taxon>
        <taxon>Micrococcus</taxon>
    </lineage>
</organism>
<comment type="cofactor">
    <cofactor evidence="12">
        <name>Mn(2+)</name>
        <dbReference type="ChEBI" id="CHEBI:29035"/>
    </cofactor>
    <cofactor evidence="12">
        <name>Fe(2+)</name>
        <dbReference type="ChEBI" id="CHEBI:29033"/>
    </cofactor>
    <text evidence="12">Binds 1 Mn(2+) or Fe(2+) ion per subunit.</text>
</comment>